<proteinExistence type="predicted"/>
<accession>A0AB39AU87</accession>
<protein>
    <submittedName>
        <fullName evidence="1">YkgJ family cysteine cluster protein</fullName>
    </submittedName>
</protein>
<dbReference type="InterPro" id="IPR005358">
    <property type="entry name" value="Puta_zinc/iron-chelating_dom"/>
</dbReference>
<dbReference type="GeneID" id="99693193"/>
<dbReference type="EMBL" id="CP162514">
    <property type="protein sequence ID" value="XDH89078.1"/>
    <property type="molecule type" value="Genomic_DNA"/>
</dbReference>
<sequence length="129" mass="15187">MQNCNQCGKCCTKYGAADLDTNQDEIEMWALFNPEIFQYVKNDQLWFDPKTGEQLTQCPFLVLSSKKYPQEKDKYTCSIYHDRPQDCRHYPSLISEMINDDCEMLEPIDKQNPFKAQKKLDILMIDSRS</sequence>
<gene>
    <name evidence="1" type="ORF">ABZP26_07860</name>
</gene>
<dbReference type="AlphaFoldDB" id="A0AB39AU87"/>
<dbReference type="Pfam" id="PF03692">
    <property type="entry name" value="CxxCxxCC"/>
    <property type="match status" value="1"/>
</dbReference>
<organism evidence="1">
    <name type="scientific">Pseudoalteromonas sp. SD03</name>
    <dbReference type="NCBI Taxonomy" id="3231719"/>
    <lineage>
        <taxon>Bacteria</taxon>
        <taxon>Pseudomonadati</taxon>
        <taxon>Pseudomonadota</taxon>
        <taxon>Gammaproteobacteria</taxon>
        <taxon>Alteromonadales</taxon>
        <taxon>Pseudoalteromonadaceae</taxon>
        <taxon>Pseudoalteromonas</taxon>
    </lineage>
</organism>
<reference evidence="1" key="1">
    <citation type="submission" date="2024-07" db="EMBL/GenBank/DDBJ databases">
        <authorList>
            <person name="Jiang Y."/>
            <person name="Qin Q."/>
        </authorList>
    </citation>
    <scope>NUCLEOTIDE SEQUENCE</scope>
    <source>
        <strain evidence="1">SD03</strain>
    </source>
</reference>
<dbReference type="RefSeq" id="WP_008465669.1">
    <property type="nucleotide sequence ID" value="NZ_CP162514.1"/>
</dbReference>
<name>A0AB39AU87_9GAMM</name>
<evidence type="ECO:0000313" key="1">
    <source>
        <dbReference type="EMBL" id="XDH89078.1"/>
    </source>
</evidence>